<feature type="chain" id="PRO_5006623375" description="RRM domain-containing protein" evidence="1">
    <location>
        <begin position="25"/>
        <end position="218"/>
    </location>
</feature>
<evidence type="ECO:0000256" key="1">
    <source>
        <dbReference type="SAM" id="SignalP"/>
    </source>
</evidence>
<sequence>MHHLLELFEALAVLSMLLEDAISPAPHMWTHTPYSPVSLASSASIWLADAITHPKRVWCPYNRYHPHDYPELRKFFDVVDYMMLQQVTFTPQPRDALMMTLTLGNIPYSVGGTRVNTALMRSLLTYLGVEFHSMQEDHRRGHGRALFRVTLSPAEAEKLLALNGTVLFRPDFLLILNAYGSKNVLFDAVEIMRKNKVTRHGLMSIERQMPRPAHVEEA</sequence>
<accession>A0A0S4KLJ9</accession>
<dbReference type="AlphaFoldDB" id="A0A0S4KLJ9"/>
<name>A0A0S4KLJ9_BODSA</name>
<evidence type="ECO:0008006" key="4">
    <source>
        <dbReference type="Google" id="ProtNLM"/>
    </source>
</evidence>
<reference evidence="3" key="1">
    <citation type="submission" date="2015-09" db="EMBL/GenBank/DDBJ databases">
        <authorList>
            <consortium name="Pathogen Informatics"/>
        </authorList>
    </citation>
    <scope>NUCLEOTIDE SEQUENCE [LARGE SCALE GENOMIC DNA]</scope>
    <source>
        <strain evidence="3">Lake Konstanz</strain>
    </source>
</reference>
<dbReference type="Proteomes" id="UP000051952">
    <property type="component" value="Unassembled WGS sequence"/>
</dbReference>
<feature type="signal peptide" evidence="1">
    <location>
        <begin position="1"/>
        <end position="24"/>
    </location>
</feature>
<evidence type="ECO:0000313" key="2">
    <source>
        <dbReference type="EMBL" id="CUI14365.1"/>
    </source>
</evidence>
<proteinExistence type="predicted"/>
<evidence type="ECO:0000313" key="3">
    <source>
        <dbReference type="Proteomes" id="UP000051952"/>
    </source>
</evidence>
<dbReference type="EMBL" id="CYKH01001037">
    <property type="protein sequence ID" value="CUI14365.1"/>
    <property type="molecule type" value="Genomic_DNA"/>
</dbReference>
<keyword evidence="1" id="KW-0732">Signal</keyword>
<protein>
    <recommendedName>
        <fullName evidence="4">RRM domain-containing protein</fullName>
    </recommendedName>
</protein>
<gene>
    <name evidence="2" type="ORF">BSAL_05915</name>
</gene>
<organism evidence="2 3">
    <name type="scientific">Bodo saltans</name>
    <name type="common">Flagellated protozoan</name>
    <dbReference type="NCBI Taxonomy" id="75058"/>
    <lineage>
        <taxon>Eukaryota</taxon>
        <taxon>Discoba</taxon>
        <taxon>Euglenozoa</taxon>
        <taxon>Kinetoplastea</taxon>
        <taxon>Metakinetoplastina</taxon>
        <taxon>Eubodonida</taxon>
        <taxon>Bodonidae</taxon>
        <taxon>Bodo</taxon>
    </lineage>
</organism>
<keyword evidence="3" id="KW-1185">Reference proteome</keyword>
<dbReference type="VEuPathDB" id="TriTrypDB:BSAL_05915"/>